<accession>A0A917X8A3</accession>
<dbReference type="AlphaFoldDB" id="A0A917X8A3"/>
<gene>
    <name evidence="1" type="ORF">GCM10007977_106360</name>
</gene>
<evidence type="ECO:0000313" key="1">
    <source>
        <dbReference type="EMBL" id="GGM87142.1"/>
    </source>
</evidence>
<dbReference type="EMBL" id="BMPI01000110">
    <property type="protein sequence ID" value="GGM87142.1"/>
    <property type="molecule type" value="Genomic_DNA"/>
</dbReference>
<reference evidence="1" key="2">
    <citation type="submission" date="2020-09" db="EMBL/GenBank/DDBJ databases">
        <authorList>
            <person name="Sun Q."/>
            <person name="Ohkuma M."/>
        </authorList>
    </citation>
    <scope>NUCLEOTIDE SEQUENCE</scope>
    <source>
        <strain evidence="1">JCM 19831</strain>
    </source>
</reference>
<organism evidence="1 2">
    <name type="scientific">Dactylosporangium sucinum</name>
    <dbReference type="NCBI Taxonomy" id="1424081"/>
    <lineage>
        <taxon>Bacteria</taxon>
        <taxon>Bacillati</taxon>
        <taxon>Actinomycetota</taxon>
        <taxon>Actinomycetes</taxon>
        <taxon>Micromonosporales</taxon>
        <taxon>Micromonosporaceae</taxon>
        <taxon>Dactylosporangium</taxon>
    </lineage>
</organism>
<name>A0A917X8A3_9ACTN</name>
<proteinExistence type="predicted"/>
<reference evidence="1" key="1">
    <citation type="journal article" date="2014" name="Int. J. Syst. Evol. Microbiol.">
        <title>Complete genome sequence of Corynebacterium casei LMG S-19264T (=DSM 44701T), isolated from a smear-ripened cheese.</title>
        <authorList>
            <consortium name="US DOE Joint Genome Institute (JGI-PGF)"/>
            <person name="Walter F."/>
            <person name="Albersmeier A."/>
            <person name="Kalinowski J."/>
            <person name="Ruckert C."/>
        </authorList>
    </citation>
    <scope>NUCLEOTIDE SEQUENCE</scope>
    <source>
        <strain evidence="1">JCM 19831</strain>
    </source>
</reference>
<protein>
    <submittedName>
        <fullName evidence="1">Uncharacterized protein</fullName>
    </submittedName>
</protein>
<sequence length="100" mass="10436">MWKVFYHHDRDGVHTPPRSFLVRPLPPGAGAATQAARGTGGRLMRFLDRAGQAHAGVTAIRSAELLGQGDDDPLGATDVAEPIAVLVLDQLADELGAVGA</sequence>
<comment type="caution">
    <text evidence="1">The sequence shown here is derived from an EMBL/GenBank/DDBJ whole genome shotgun (WGS) entry which is preliminary data.</text>
</comment>
<keyword evidence="2" id="KW-1185">Reference proteome</keyword>
<evidence type="ECO:0000313" key="2">
    <source>
        <dbReference type="Proteomes" id="UP000642070"/>
    </source>
</evidence>
<dbReference type="Proteomes" id="UP000642070">
    <property type="component" value="Unassembled WGS sequence"/>
</dbReference>